<dbReference type="PANTHER" id="PTHR33559">
    <property type="entry name" value="PROTEASOME ASSEMBLY CHAPERONE 4"/>
    <property type="match status" value="1"/>
</dbReference>
<comment type="caution">
    <text evidence="1">The sequence shown here is derived from an EMBL/GenBank/DDBJ whole genome shotgun (WGS) entry which is preliminary data.</text>
</comment>
<protein>
    <submittedName>
        <fullName evidence="1">Proteasome assembly chaperone</fullName>
    </submittedName>
</protein>
<dbReference type="STRING" id="63057.A0A2P5BDS4"/>
<evidence type="ECO:0000313" key="1">
    <source>
        <dbReference type="EMBL" id="PON46928.1"/>
    </source>
</evidence>
<proteinExistence type="predicted"/>
<reference evidence="2" key="1">
    <citation type="submission" date="2016-06" db="EMBL/GenBank/DDBJ databases">
        <title>Parallel loss of symbiosis genes in relatives of nitrogen-fixing non-legume Parasponia.</title>
        <authorList>
            <person name="Van Velzen R."/>
            <person name="Holmer R."/>
            <person name="Bu F."/>
            <person name="Rutten L."/>
            <person name="Van Zeijl A."/>
            <person name="Liu W."/>
            <person name="Santuari L."/>
            <person name="Cao Q."/>
            <person name="Sharma T."/>
            <person name="Shen D."/>
            <person name="Roswanjaya Y."/>
            <person name="Wardhani T."/>
            <person name="Kalhor M.S."/>
            <person name="Jansen J."/>
            <person name="Van den Hoogen J."/>
            <person name="Gungor B."/>
            <person name="Hartog M."/>
            <person name="Hontelez J."/>
            <person name="Verver J."/>
            <person name="Yang W.-C."/>
            <person name="Schijlen E."/>
            <person name="Repin R."/>
            <person name="Schilthuizen M."/>
            <person name="Schranz E."/>
            <person name="Heidstra R."/>
            <person name="Miyata K."/>
            <person name="Fedorova E."/>
            <person name="Kohlen W."/>
            <person name="Bisseling T."/>
            <person name="Smit S."/>
            <person name="Geurts R."/>
        </authorList>
    </citation>
    <scope>NUCLEOTIDE SEQUENCE [LARGE SCALE GENOMIC DNA]</scope>
    <source>
        <strain evidence="2">cv. RG33-2</strain>
    </source>
</reference>
<sequence length="147" mass="15668">MEMEALNSALSSAHISKDDVVPVTCFSDSVNDVTLHFQIIRLPRQIYAWIGCNSAKFGNLYAAAPTSTSTTSSMQRNGVSVSCVLGGVSDNTGSGLARRLVLKTGLHVILASNIPKNSPLLEAEAEKMLVQKLIKLGYTKPKSEASS</sequence>
<dbReference type="Proteomes" id="UP000237000">
    <property type="component" value="Unassembled WGS sequence"/>
</dbReference>
<keyword evidence="2" id="KW-1185">Reference proteome</keyword>
<dbReference type="GO" id="GO:0043248">
    <property type="term" value="P:proteasome assembly"/>
    <property type="evidence" value="ECO:0007669"/>
    <property type="project" value="InterPro"/>
</dbReference>
<dbReference type="EMBL" id="JXTC01000544">
    <property type="protein sequence ID" value="PON46928.1"/>
    <property type="molecule type" value="Genomic_DNA"/>
</dbReference>
<evidence type="ECO:0000313" key="2">
    <source>
        <dbReference type="Proteomes" id="UP000237000"/>
    </source>
</evidence>
<dbReference type="FunCoup" id="A0A2P5BDS4">
    <property type="interactions" value="656"/>
</dbReference>
<organism evidence="1 2">
    <name type="scientific">Trema orientale</name>
    <name type="common">Charcoal tree</name>
    <name type="synonym">Celtis orientalis</name>
    <dbReference type="NCBI Taxonomy" id="63057"/>
    <lineage>
        <taxon>Eukaryota</taxon>
        <taxon>Viridiplantae</taxon>
        <taxon>Streptophyta</taxon>
        <taxon>Embryophyta</taxon>
        <taxon>Tracheophyta</taxon>
        <taxon>Spermatophyta</taxon>
        <taxon>Magnoliopsida</taxon>
        <taxon>eudicotyledons</taxon>
        <taxon>Gunneridae</taxon>
        <taxon>Pentapetalae</taxon>
        <taxon>rosids</taxon>
        <taxon>fabids</taxon>
        <taxon>Rosales</taxon>
        <taxon>Cannabaceae</taxon>
        <taxon>Trema</taxon>
    </lineage>
</organism>
<keyword evidence="1" id="KW-0647">Proteasome</keyword>
<dbReference type="OrthoDB" id="368507at2759"/>
<dbReference type="PANTHER" id="PTHR33559:SF1">
    <property type="entry name" value="PROTEASOME ASSEMBLY CHAPERONE 4"/>
    <property type="match status" value="1"/>
</dbReference>
<accession>A0A2P5BDS4</accession>
<dbReference type="InParanoid" id="A0A2P5BDS4"/>
<dbReference type="AlphaFoldDB" id="A0A2P5BDS4"/>
<gene>
    <name evidence="1" type="ORF">TorRG33x02_324620</name>
</gene>
<dbReference type="InterPro" id="IPR032157">
    <property type="entry name" value="PAC4"/>
</dbReference>
<dbReference type="Pfam" id="PF16093">
    <property type="entry name" value="PAC4"/>
    <property type="match status" value="1"/>
</dbReference>
<name>A0A2P5BDS4_TREOI</name>
<dbReference type="GO" id="GO:0000502">
    <property type="term" value="C:proteasome complex"/>
    <property type="evidence" value="ECO:0007669"/>
    <property type="project" value="UniProtKB-KW"/>
</dbReference>